<evidence type="ECO:0000256" key="5">
    <source>
        <dbReference type="ARBA" id="ARBA00022989"/>
    </source>
</evidence>
<dbReference type="EMBL" id="QLSV01000012">
    <property type="protein sequence ID" value="RAR47069.1"/>
    <property type="molecule type" value="Genomic_DNA"/>
</dbReference>
<feature type="transmembrane region" description="Helical" evidence="8">
    <location>
        <begin position="42"/>
        <end position="60"/>
    </location>
</feature>
<dbReference type="Proteomes" id="UP000249518">
    <property type="component" value="Unassembled WGS sequence"/>
</dbReference>
<dbReference type="Gene3D" id="1.20.1530.20">
    <property type="match status" value="1"/>
</dbReference>
<dbReference type="InterPro" id="IPR038770">
    <property type="entry name" value="Na+/solute_symporter_sf"/>
</dbReference>
<evidence type="ECO:0000313" key="11">
    <source>
        <dbReference type="Proteomes" id="UP000249518"/>
    </source>
</evidence>
<keyword evidence="4 8" id="KW-0812">Transmembrane</keyword>
<dbReference type="GO" id="GO:0016020">
    <property type="term" value="C:membrane"/>
    <property type="evidence" value="ECO:0007669"/>
    <property type="project" value="UniProtKB-SubCell"/>
</dbReference>
<keyword evidence="11" id="KW-1185">Reference proteome</keyword>
<sequence length="789" mass="87582">MYFLVGIDFTLPLKNPVLLFSLILFIILFAPILLNKLRIPHLIGLIIAGAIIGPNGFNLIARDMSIILFGTVGLQYIMFLAGLEIDLAEFKKNSSKSLVFGLLTFSIPMTIGTLVGFYVLEFSMPTSVLLASMFASHTLIAYPIVSKLGVAKNRAVNITVGGTMITDTLALLVLAVIAGMQTGEINQEFWIRLGVSVIAFGLVVMLIFPIIGRWFFKRFDDNISQYIFVLAMVFLGCTLAELAGIEAIIGAFLAGLALNRLIPHTSPLMNRIEFVGNALFIPFFLIGVGMLIDYKAFIKDLNTIQVAGVMTVCAIVGKYLPAYITQKIYGFSVDERRLIFGLSNAQAAATLAAVLVGFNIIVDYRSVTEYNEIHLKNKKLTTEDNSDLLFQNSRKGDFPRLGDEAVILGFPADGTYKLTDKTEMVFTQGRLADIKMPNRLLNESVLNGTILMILITCTIASFVAQKGAYNIALMEDDSDEQEEGKPTDGDERILIPMKNIDTVEELIQFAITIKSKKNKTGLFALNVINNNSSSLSKESKAKKIVDKAAIVASATDNRLNMLMRYDLNILNGITNVVREQKISDIILGQTESLGSSESMYGPLTDGVLNKCNTTTFIYKSVQPISTIKRYVVVIPERAEREIGFPFWLLKIWNLGKNTASKIVFYGSETTINFIKDIHAKHPVDAGFNVFSDWEDFLILARNIVKDDALVVVMSRKPNLSYNLTMQNIPSYMNKYFDKNNVVLIYPLQLGIVGSSKIDLKNPGALDTFTENLERLDDVRKMISKLFKKK</sequence>
<keyword evidence="3" id="KW-0050">Antiport</keyword>
<protein>
    <submittedName>
        <fullName evidence="10">Kef-type K+ transport system membrane component KefB</fullName>
    </submittedName>
</protein>
<feature type="transmembrane region" description="Helical" evidence="8">
    <location>
        <begin position="66"/>
        <end position="85"/>
    </location>
</feature>
<keyword evidence="2" id="KW-0813">Transport</keyword>
<dbReference type="PANTHER" id="PTHR43562:SF4">
    <property type="entry name" value="NA(+)_H(+) ANTIPORTER NHAS5"/>
    <property type="match status" value="1"/>
</dbReference>
<name>A0A328WW37_9FLAO</name>
<evidence type="ECO:0000256" key="8">
    <source>
        <dbReference type="SAM" id="Phobius"/>
    </source>
</evidence>
<feature type="transmembrane region" description="Helical" evidence="8">
    <location>
        <begin position="157"/>
        <end position="177"/>
    </location>
</feature>
<evidence type="ECO:0000259" key="9">
    <source>
        <dbReference type="Pfam" id="PF00999"/>
    </source>
</evidence>
<feature type="transmembrane region" description="Helical" evidence="8">
    <location>
        <begin position="274"/>
        <end position="292"/>
    </location>
</feature>
<feature type="transmembrane region" description="Helical" evidence="8">
    <location>
        <begin position="97"/>
        <end position="120"/>
    </location>
</feature>
<dbReference type="Pfam" id="PF00999">
    <property type="entry name" value="Na_H_Exchanger"/>
    <property type="match status" value="1"/>
</dbReference>
<comment type="caution">
    <text evidence="10">The sequence shown here is derived from an EMBL/GenBank/DDBJ whole genome shotgun (WGS) entry which is preliminary data.</text>
</comment>
<dbReference type="GO" id="GO:0015297">
    <property type="term" value="F:antiporter activity"/>
    <property type="evidence" value="ECO:0007669"/>
    <property type="project" value="UniProtKB-KW"/>
</dbReference>
<evidence type="ECO:0000256" key="3">
    <source>
        <dbReference type="ARBA" id="ARBA00022449"/>
    </source>
</evidence>
<dbReference type="GO" id="GO:1902600">
    <property type="term" value="P:proton transmembrane transport"/>
    <property type="evidence" value="ECO:0007669"/>
    <property type="project" value="InterPro"/>
</dbReference>
<dbReference type="AlphaFoldDB" id="A0A328WW37"/>
<feature type="transmembrane region" description="Helical" evidence="8">
    <location>
        <begin position="17"/>
        <end position="35"/>
    </location>
</feature>
<evidence type="ECO:0000256" key="4">
    <source>
        <dbReference type="ARBA" id="ARBA00022692"/>
    </source>
</evidence>
<feature type="transmembrane region" description="Helical" evidence="8">
    <location>
        <begin position="445"/>
        <end position="464"/>
    </location>
</feature>
<comment type="subcellular location">
    <subcellularLocation>
        <location evidence="1">Membrane</location>
        <topology evidence="1">Multi-pass membrane protein</topology>
    </subcellularLocation>
</comment>
<evidence type="ECO:0000256" key="2">
    <source>
        <dbReference type="ARBA" id="ARBA00022448"/>
    </source>
</evidence>
<dbReference type="InterPro" id="IPR006153">
    <property type="entry name" value="Cation/H_exchanger_TM"/>
</dbReference>
<keyword evidence="7 8" id="KW-0472">Membrane</keyword>
<keyword evidence="6" id="KW-0406">Ion transport</keyword>
<organism evidence="10 11">
    <name type="scientific">Flavobacterium lacus</name>
    <dbReference type="NCBI Taxonomy" id="1353778"/>
    <lineage>
        <taxon>Bacteria</taxon>
        <taxon>Pseudomonadati</taxon>
        <taxon>Bacteroidota</taxon>
        <taxon>Flavobacteriia</taxon>
        <taxon>Flavobacteriales</taxon>
        <taxon>Flavobacteriaceae</taxon>
        <taxon>Flavobacterium</taxon>
    </lineage>
</organism>
<evidence type="ECO:0000313" key="10">
    <source>
        <dbReference type="EMBL" id="RAR47069.1"/>
    </source>
</evidence>
<evidence type="ECO:0000256" key="6">
    <source>
        <dbReference type="ARBA" id="ARBA00023065"/>
    </source>
</evidence>
<feature type="transmembrane region" description="Helical" evidence="8">
    <location>
        <begin position="228"/>
        <end position="254"/>
    </location>
</feature>
<feature type="domain" description="Cation/H+ exchanger transmembrane" evidence="9">
    <location>
        <begin position="25"/>
        <end position="357"/>
    </location>
</feature>
<feature type="transmembrane region" description="Helical" evidence="8">
    <location>
        <begin position="304"/>
        <end position="324"/>
    </location>
</feature>
<reference evidence="10 11" key="1">
    <citation type="submission" date="2018-06" db="EMBL/GenBank/DDBJ databases">
        <title>Genomic Encyclopedia of Type Strains, Phase III (KMG-III): the genomes of soil and plant-associated and newly described type strains.</title>
        <authorList>
            <person name="Whitman W."/>
        </authorList>
    </citation>
    <scope>NUCLEOTIDE SEQUENCE [LARGE SCALE GENOMIC DNA]</scope>
    <source>
        <strain evidence="10 11">CGMCC 1.12504</strain>
    </source>
</reference>
<accession>A0A328WW37</accession>
<feature type="transmembrane region" description="Helical" evidence="8">
    <location>
        <begin position="344"/>
        <end position="362"/>
    </location>
</feature>
<feature type="transmembrane region" description="Helical" evidence="8">
    <location>
        <begin position="126"/>
        <end position="145"/>
    </location>
</feature>
<gene>
    <name evidence="10" type="ORF">B0I10_11285</name>
</gene>
<feature type="transmembrane region" description="Helical" evidence="8">
    <location>
        <begin position="189"/>
        <end position="216"/>
    </location>
</feature>
<evidence type="ECO:0000256" key="7">
    <source>
        <dbReference type="ARBA" id="ARBA00023136"/>
    </source>
</evidence>
<dbReference type="PANTHER" id="PTHR43562">
    <property type="entry name" value="NAPA-TYPE SODIUM/HYDROGEN ANTIPORTER"/>
    <property type="match status" value="1"/>
</dbReference>
<proteinExistence type="predicted"/>
<evidence type="ECO:0000256" key="1">
    <source>
        <dbReference type="ARBA" id="ARBA00004141"/>
    </source>
</evidence>
<keyword evidence="5 8" id="KW-1133">Transmembrane helix</keyword>
<dbReference type="RefSeq" id="WP_220086208.1">
    <property type="nucleotide sequence ID" value="NZ_QLSV01000012.1"/>
</dbReference>